<accession>A0A3E2HNF2</accession>
<comment type="caution">
    <text evidence="2">The sequence shown here is derived from an EMBL/GenBank/DDBJ whole genome shotgun (WGS) entry which is preliminary data.</text>
</comment>
<feature type="transmembrane region" description="Helical" evidence="1">
    <location>
        <begin position="125"/>
        <end position="146"/>
    </location>
</feature>
<reference evidence="2 3" key="1">
    <citation type="submission" date="2018-05" db="EMBL/GenBank/DDBJ databases">
        <title>Draft genome sequence of Scytalidium lignicola DSM 105466, a ubiquitous saprotrophic fungus.</title>
        <authorList>
            <person name="Buettner E."/>
            <person name="Gebauer A.M."/>
            <person name="Hofrichter M."/>
            <person name="Liers C."/>
            <person name="Kellner H."/>
        </authorList>
    </citation>
    <scope>NUCLEOTIDE SEQUENCE [LARGE SCALE GENOMIC DNA]</scope>
    <source>
        <strain evidence="2 3">DSM 105466</strain>
    </source>
</reference>
<feature type="non-terminal residue" evidence="2">
    <location>
        <position position="225"/>
    </location>
</feature>
<dbReference type="Proteomes" id="UP000258309">
    <property type="component" value="Unassembled WGS sequence"/>
</dbReference>
<proteinExistence type="predicted"/>
<keyword evidence="1" id="KW-0812">Transmembrane</keyword>
<evidence type="ECO:0000313" key="2">
    <source>
        <dbReference type="EMBL" id="RFU34929.1"/>
    </source>
</evidence>
<evidence type="ECO:0000256" key="1">
    <source>
        <dbReference type="SAM" id="Phobius"/>
    </source>
</evidence>
<dbReference type="PANTHER" id="PTHR41390">
    <property type="entry name" value="CHROMOSOME 7, WHOLE GENOME SHOTGUN SEQUENCE"/>
    <property type="match status" value="1"/>
</dbReference>
<gene>
    <name evidence="2" type="ORF">B7463_g1413</name>
</gene>
<name>A0A3E2HNF2_SCYLI</name>
<dbReference type="AlphaFoldDB" id="A0A3E2HNF2"/>
<dbReference type="OrthoDB" id="5565730at2759"/>
<keyword evidence="1" id="KW-0472">Membrane</keyword>
<evidence type="ECO:0000313" key="3">
    <source>
        <dbReference type="Proteomes" id="UP000258309"/>
    </source>
</evidence>
<feature type="transmembrane region" description="Helical" evidence="1">
    <location>
        <begin position="32"/>
        <end position="57"/>
    </location>
</feature>
<feature type="transmembrane region" description="Helical" evidence="1">
    <location>
        <begin position="63"/>
        <end position="82"/>
    </location>
</feature>
<sequence length="225" mass="24264">MQPNACTVQKVKNDMAGPAPRRDDSTLESIQILWPALQVGTLSGMSGVLVGSFAGVLRSNTPVLFALASGVQWFALGSTFTASRSLFLHSRGTERASPREKTYASTLAGGIAGSAGGFLRGRGNIIPGAIMFAVFGAIGQTTYNIIDARNLKRAAEDSTPKSSWLNSRWSPVKVLSDAEYERMLQEKLLRVNAEIALVDESIAALRNDDEMQYNPEAKSKPEEVK</sequence>
<dbReference type="STRING" id="5539.A0A3E2HNF2"/>
<dbReference type="PANTHER" id="PTHR41390:SF1">
    <property type="entry name" value="NADH-UBIQUINONE OXIDOREDUCTASE 213 KDA SUBUNIT"/>
    <property type="match status" value="1"/>
</dbReference>
<keyword evidence="3" id="KW-1185">Reference proteome</keyword>
<organism evidence="2 3">
    <name type="scientific">Scytalidium lignicola</name>
    <name type="common">Hyphomycete</name>
    <dbReference type="NCBI Taxonomy" id="5539"/>
    <lineage>
        <taxon>Eukaryota</taxon>
        <taxon>Fungi</taxon>
        <taxon>Dikarya</taxon>
        <taxon>Ascomycota</taxon>
        <taxon>Pezizomycotina</taxon>
        <taxon>Leotiomycetes</taxon>
        <taxon>Leotiomycetes incertae sedis</taxon>
        <taxon>Scytalidium</taxon>
    </lineage>
</organism>
<feature type="non-terminal residue" evidence="2">
    <location>
        <position position="1"/>
    </location>
</feature>
<keyword evidence="1" id="KW-1133">Transmembrane helix</keyword>
<protein>
    <submittedName>
        <fullName evidence="2">Uncharacterized protein</fullName>
    </submittedName>
</protein>
<dbReference type="EMBL" id="NCSJ02000014">
    <property type="protein sequence ID" value="RFU34929.1"/>
    <property type="molecule type" value="Genomic_DNA"/>
</dbReference>
<dbReference type="OMA" id="SFWWLRS"/>